<sequence>NELNAAKSRCATIFIQDVNEMQIEDQCQSLQSIVQLKMTCWSHLN</sequence>
<evidence type="ECO:0000313" key="1">
    <source>
        <dbReference type="EMBL" id="CAG8497972.1"/>
    </source>
</evidence>
<evidence type="ECO:0000313" key="2">
    <source>
        <dbReference type="Proteomes" id="UP000789920"/>
    </source>
</evidence>
<keyword evidence="2" id="KW-1185">Reference proteome</keyword>
<organism evidence="1 2">
    <name type="scientific">Racocetra persica</name>
    <dbReference type="NCBI Taxonomy" id="160502"/>
    <lineage>
        <taxon>Eukaryota</taxon>
        <taxon>Fungi</taxon>
        <taxon>Fungi incertae sedis</taxon>
        <taxon>Mucoromycota</taxon>
        <taxon>Glomeromycotina</taxon>
        <taxon>Glomeromycetes</taxon>
        <taxon>Diversisporales</taxon>
        <taxon>Gigasporaceae</taxon>
        <taxon>Racocetra</taxon>
    </lineage>
</organism>
<accession>A0ACA9KWR2</accession>
<proteinExistence type="predicted"/>
<comment type="caution">
    <text evidence="1">The sequence shown here is derived from an EMBL/GenBank/DDBJ whole genome shotgun (WGS) entry which is preliminary data.</text>
</comment>
<dbReference type="EMBL" id="CAJVQC010001647">
    <property type="protein sequence ID" value="CAG8497972.1"/>
    <property type="molecule type" value="Genomic_DNA"/>
</dbReference>
<protein>
    <submittedName>
        <fullName evidence="1">20066_t:CDS:1</fullName>
    </submittedName>
</protein>
<name>A0ACA9KWR2_9GLOM</name>
<feature type="non-terminal residue" evidence="1">
    <location>
        <position position="1"/>
    </location>
</feature>
<dbReference type="Proteomes" id="UP000789920">
    <property type="component" value="Unassembled WGS sequence"/>
</dbReference>
<reference evidence="1" key="1">
    <citation type="submission" date="2021-06" db="EMBL/GenBank/DDBJ databases">
        <authorList>
            <person name="Kallberg Y."/>
            <person name="Tangrot J."/>
            <person name="Rosling A."/>
        </authorList>
    </citation>
    <scope>NUCLEOTIDE SEQUENCE</scope>
    <source>
        <strain evidence="1">MA461A</strain>
    </source>
</reference>
<gene>
    <name evidence="1" type="ORF">RPERSI_LOCUS1688</name>
</gene>